<comment type="caution">
    <text evidence="2">The sequence shown here is derived from an EMBL/GenBank/DDBJ whole genome shotgun (WGS) entry which is preliminary data.</text>
</comment>
<organism evidence="2 3">
    <name type="scientific">Actinomadura yumaensis</name>
    <dbReference type="NCBI Taxonomy" id="111807"/>
    <lineage>
        <taxon>Bacteria</taxon>
        <taxon>Bacillati</taxon>
        <taxon>Actinomycetota</taxon>
        <taxon>Actinomycetes</taxon>
        <taxon>Streptosporangiales</taxon>
        <taxon>Thermomonosporaceae</taxon>
        <taxon>Actinomadura</taxon>
    </lineage>
</organism>
<evidence type="ECO:0000313" key="3">
    <source>
        <dbReference type="Proteomes" id="UP001596380"/>
    </source>
</evidence>
<gene>
    <name evidence="2" type="ORF">ACFQKB_11080</name>
</gene>
<proteinExistence type="predicted"/>
<dbReference type="RefSeq" id="WP_378063200.1">
    <property type="nucleotide sequence ID" value="NZ_JBHSXS010000004.1"/>
</dbReference>
<reference evidence="3" key="1">
    <citation type="journal article" date="2019" name="Int. J. Syst. Evol. Microbiol.">
        <title>The Global Catalogue of Microorganisms (GCM) 10K type strain sequencing project: providing services to taxonomists for standard genome sequencing and annotation.</title>
        <authorList>
            <consortium name="The Broad Institute Genomics Platform"/>
            <consortium name="The Broad Institute Genome Sequencing Center for Infectious Disease"/>
            <person name="Wu L."/>
            <person name="Ma J."/>
        </authorList>
    </citation>
    <scope>NUCLEOTIDE SEQUENCE [LARGE SCALE GENOMIC DNA]</scope>
    <source>
        <strain evidence="3">JCM 3369</strain>
    </source>
</reference>
<accession>A0ABW2CH38</accession>
<sequence length="77" mass="8123">RRGRWVLRRHSGAGGVWRRRGCGRAGAVTGVARAGWRGRRVLRRRSDGVLRRRGGAGGEELRRRSGAGGGCCGGGAG</sequence>
<feature type="compositionally biased region" description="Gly residues" evidence="1">
    <location>
        <begin position="66"/>
        <end position="77"/>
    </location>
</feature>
<evidence type="ECO:0000256" key="1">
    <source>
        <dbReference type="SAM" id="MobiDB-lite"/>
    </source>
</evidence>
<protein>
    <submittedName>
        <fullName evidence="2">Uncharacterized protein</fullName>
    </submittedName>
</protein>
<name>A0ABW2CH38_9ACTN</name>
<dbReference type="EMBL" id="JBHSXS010000004">
    <property type="protein sequence ID" value="MFC6880305.1"/>
    <property type="molecule type" value="Genomic_DNA"/>
</dbReference>
<evidence type="ECO:0000313" key="2">
    <source>
        <dbReference type="EMBL" id="MFC6880305.1"/>
    </source>
</evidence>
<feature type="non-terminal residue" evidence="2">
    <location>
        <position position="1"/>
    </location>
</feature>
<feature type="region of interest" description="Disordered" evidence="1">
    <location>
        <begin position="51"/>
        <end position="77"/>
    </location>
</feature>
<keyword evidence="3" id="KW-1185">Reference proteome</keyword>
<dbReference type="Proteomes" id="UP001596380">
    <property type="component" value="Unassembled WGS sequence"/>
</dbReference>